<protein>
    <submittedName>
        <fullName evidence="2">Uncharacterized protein</fullName>
    </submittedName>
</protein>
<feature type="compositionally biased region" description="Acidic residues" evidence="1">
    <location>
        <begin position="102"/>
        <end position="113"/>
    </location>
</feature>
<dbReference type="HOGENOM" id="CLU_047851_1_0_1"/>
<name>A0A0C3C839_OIDMZ</name>
<dbReference type="AlphaFoldDB" id="A0A0C3C839"/>
<gene>
    <name evidence="2" type="ORF">OIDMADRAFT_106617</name>
</gene>
<keyword evidence="3" id="KW-1185">Reference proteome</keyword>
<feature type="compositionally biased region" description="Polar residues" evidence="1">
    <location>
        <begin position="39"/>
        <end position="49"/>
    </location>
</feature>
<dbReference type="EMBL" id="KN832888">
    <property type="protein sequence ID" value="KIM95068.1"/>
    <property type="molecule type" value="Genomic_DNA"/>
</dbReference>
<evidence type="ECO:0000313" key="3">
    <source>
        <dbReference type="Proteomes" id="UP000054321"/>
    </source>
</evidence>
<evidence type="ECO:0000256" key="1">
    <source>
        <dbReference type="SAM" id="MobiDB-lite"/>
    </source>
</evidence>
<organism evidence="2 3">
    <name type="scientific">Oidiodendron maius (strain Zn)</name>
    <dbReference type="NCBI Taxonomy" id="913774"/>
    <lineage>
        <taxon>Eukaryota</taxon>
        <taxon>Fungi</taxon>
        <taxon>Dikarya</taxon>
        <taxon>Ascomycota</taxon>
        <taxon>Pezizomycotina</taxon>
        <taxon>Leotiomycetes</taxon>
        <taxon>Leotiomycetes incertae sedis</taxon>
        <taxon>Myxotrichaceae</taxon>
        <taxon>Oidiodendron</taxon>
    </lineage>
</organism>
<feature type="compositionally biased region" description="Low complexity" evidence="1">
    <location>
        <begin position="55"/>
        <end position="67"/>
    </location>
</feature>
<dbReference type="InParanoid" id="A0A0C3C839"/>
<sequence>MPSSPKTPRHSRRTSKNDLSFATPLANGNGSDSRRHSKSSLYSPTTPKRQSFHRSGSSSQDPFGSSGAAPSNGLGSLADELADAWAEDEDDEEPDMNFQEAGQEEEEGDEEREGDVVRDNGMDATSSRAHQEAPKPTSLAAPSSGRHQRRPSDYDGSDYGGGSDMDSPGMPPGLVSRMDMVESLARRGTESTGGEQDNVVKRVVDGLKDLGGQSGVEGGATRLITAHAALSSHLLHQTRLLQSLAYPVFAPLSVPPDEEFVNDLMPLLVTLGESIPRPTTAAFNSLDQLHGLTTDLIQTLNYLSDTLHMSRQTTTTATRRLRSARELVAEMRKEEDAREEGERWLKRGNWSERLSARECAGVCGDVVGGFEEVCNGWRARLVAQAEAVGA</sequence>
<feature type="region of interest" description="Disordered" evidence="1">
    <location>
        <begin position="1"/>
        <end position="175"/>
    </location>
</feature>
<accession>A0A0C3C839</accession>
<proteinExistence type="predicted"/>
<evidence type="ECO:0000313" key="2">
    <source>
        <dbReference type="EMBL" id="KIM95068.1"/>
    </source>
</evidence>
<dbReference type="Proteomes" id="UP000054321">
    <property type="component" value="Unassembled WGS sequence"/>
</dbReference>
<dbReference type="OrthoDB" id="5427526at2759"/>
<reference evidence="2 3" key="1">
    <citation type="submission" date="2014-04" db="EMBL/GenBank/DDBJ databases">
        <authorList>
            <consortium name="DOE Joint Genome Institute"/>
            <person name="Kuo A."/>
            <person name="Martino E."/>
            <person name="Perotto S."/>
            <person name="Kohler A."/>
            <person name="Nagy L.G."/>
            <person name="Floudas D."/>
            <person name="Copeland A."/>
            <person name="Barry K.W."/>
            <person name="Cichocki N."/>
            <person name="Veneault-Fourrey C."/>
            <person name="LaButti K."/>
            <person name="Lindquist E.A."/>
            <person name="Lipzen A."/>
            <person name="Lundell T."/>
            <person name="Morin E."/>
            <person name="Murat C."/>
            <person name="Sun H."/>
            <person name="Tunlid A."/>
            <person name="Henrissat B."/>
            <person name="Grigoriev I.V."/>
            <person name="Hibbett D.S."/>
            <person name="Martin F."/>
            <person name="Nordberg H.P."/>
            <person name="Cantor M.N."/>
            <person name="Hua S.X."/>
        </authorList>
    </citation>
    <scope>NUCLEOTIDE SEQUENCE [LARGE SCALE GENOMIC DNA]</scope>
    <source>
        <strain evidence="2 3">Zn</strain>
    </source>
</reference>
<feature type="compositionally biased region" description="Acidic residues" evidence="1">
    <location>
        <begin position="80"/>
        <end position="95"/>
    </location>
</feature>
<reference evidence="3" key="2">
    <citation type="submission" date="2015-01" db="EMBL/GenBank/DDBJ databases">
        <title>Evolutionary Origins and Diversification of the Mycorrhizal Mutualists.</title>
        <authorList>
            <consortium name="DOE Joint Genome Institute"/>
            <consortium name="Mycorrhizal Genomics Consortium"/>
            <person name="Kohler A."/>
            <person name="Kuo A."/>
            <person name="Nagy L.G."/>
            <person name="Floudas D."/>
            <person name="Copeland A."/>
            <person name="Barry K.W."/>
            <person name="Cichocki N."/>
            <person name="Veneault-Fourrey C."/>
            <person name="LaButti K."/>
            <person name="Lindquist E.A."/>
            <person name="Lipzen A."/>
            <person name="Lundell T."/>
            <person name="Morin E."/>
            <person name="Murat C."/>
            <person name="Riley R."/>
            <person name="Ohm R."/>
            <person name="Sun H."/>
            <person name="Tunlid A."/>
            <person name="Henrissat B."/>
            <person name="Grigoriev I.V."/>
            <person name="Hibbett D.S."/>
            <person name="Martin F."/>
        </authorList>
    </citation>
    <scope>NUCLEOTIDE SEQUENCE [LARGE SCALE GENOMIC DNA]</scope>
    <source>
        <strain evidence="3">Zn</strain>
    </source>
</reference>